<comment type="caution">
    <text evidence="2">The sequence shown here is derived from an EMBL/GenBank/DDBJ whole genome shotgun (WGS) entry which is preliminary data.</text>
</comment>
<evidence type="ECO:0000313" key="3">
    <source>
        <dbReference type="Proteomes" id="UP001140949"/>
    </source>
</evidence>
<sequence>MAENGIGAQPRSGLRGGSSTVEDGAPIRRSLEAEERQGDLARVRLGFSIYLFWCVMDFGAGSGEDDVGGNDVWPWLAGASGVFPWSGEGFDGQERPMTDRPRRRRWWLR</sequence>
<proteinExistence type="predicted"/>
<dbReference type="EMBL" id="JANAVB010021793">
    <property type="protein sequence ID" value="KAJ6825263.1"/>
    <property type="molecule type" value="Genomic_DNA"/>
</dbReference>
<feature type="region of interest" description="Disordered" evidence="1">
    <location>
        <begin position="1"/>
        <end position="29"/>
    </location>
</feature>
<dbReference type="AlphaFoldDB" id="A0AAX6G9W3"/>
<keyword evidence="3" id="KW-1185">Reference proteome</keyword>
<dbReference type="Proteomes" id="UP001140949">
    <property type="component" value="Unassembled WGS sequence"/>
</dbReference>
<gene>
    <name evidence="2" type="ORF">M6B38_381090</name>
</gene>
<reference evidence="2" key="1">
    <citation type="journal article" date="2023" name="GigaByte">
        <title>Genome assembly of the bearded iris, Iris pallida Lam.</title>
        <authorList>
            <person name="Bruccoleri R.E."/>
            <person name="Oakeley E.J."/>
            <person name="Faust A.M.E."/>
            <person name="Altorfer M."/>
            <person name="Dessus-Babus S."/>
            <person name="Burckhardt D."/>
            <person name="Oertli M."/>
            <person name="Naumann U."/>
            <person name="Petersen F."/>
            <person name="Wong J."/>
        </authorList>
    </citation>
    <scope>NUCLEOTIDE SEQUENCE</scope>
    <source>
        <strain evidence="2">GSM-AAB239-AS_SAM_17_03QT</strain>
    </source>
</reference>
<evidence type="ECO:0000256" key="1">
    <source>
        <dbReference type="SAM" id="MobiDB-lite"/>
    </source>
</evidence>
<organism evidence="2 3">
    <name type="scientific">Iris pallida</name>
    <name type="common">Sweet iris</name>
    <dbReference type="NCBI Taxonomy" id="29817"/>
    <lineage>
        <taxon>Eukaryota</taxon>
        <taxon>Viridiplantae</taxon>
        <taxon>Streptophyta</taxon>
        <taxon>Embryophyta</taxon>
        <taxon>Tracheophyta</taxon>
        <taxon>Spermatophyta</taxon>
        <taxon>Magnoliopsida</taxon>
        <taxon>Liliopsida</taxon>
        <taxon>Asparagales</taxon>
        <taxon>Iridaceae</taxon>
        <taxon>Iridoideae</taxon>
        <taxon>Irideae</taxon>
        <taxon>Iris</taxon>
    </lineage>
</organism>
<reference evidence="2" key="2">
    <citation type="submission" date="2023-04" db="EMBL/GenBank/DDBJ databases">
        <authorList>
            <person name="Bruccoleri R.E."/>
            <person name="Oakeley E.J."/>
            <person name="Faust A.-M."/>
            <person name="Dessus-Babus S."/>
            <person name="Altorfer M."/>
            <person name="Burckhardt D."/>
            <person name="Oertli M."/>
            <person name="Naumann U."/>
            <person name="Petersen F."/>
            <person name="Wong J."/>
        </authorList>
    </citation>
    <scope>NUCLEOTIDE SEQUENCE</scope>
    <source>
        <strain evidence="2">GSM-AAB239-AS_SAM_17_03QT</strain>
        <tissue evidence="2">Leaf</tissue>
    </source>
</reference>
<protein>
    <submittedName>
        <fullName evidence="2">Pollen-specific leucine-rich repeat extensin-like protein 4</fullName>
    </submittedName>
</protein>
<feature type="region of interest" description="Disordered" evidence="1">
    <location>
        <begin position="87"/>
        <end position="109"/>
    </location>
</feature>
<evidence type="ECO:0000313" key="2">
    <source>
        <dbReference type="EMBL" id="KAJ6825263.1"/>
    </source>
</evidence>
<accession>A0AAX6G9W3</accession>
<name>A0AAX6G9W3_IRIPA</name>